<dbReference type="Proteomes" id="UP000001625">
    <property type="component" value="Chromosome"/>
</dbReference>
<evidence type="ECO:0000313" key="2">
    <source>
        <dbReference type="EMBL" id="ADE12196.1"/>
    </source>
</evidence>
<sequence length="47" mass="5149">MNPSQHAIISLLARQAVKAYVTHNTQQQRGIEPIRSNPPVQNGAGQK</sequence>
<feature type="region of interest" description="Disordered" evidence="1">
    <location>
        <begin position="23"/>
        <end position="47"/>
    </location>
</feature>
<accession>D5CTB0</accession>
<dbReference type="STRING" id="580332.Slit_1967"/>
<protein>
    <submittedName>
        <fullName evidence="2">Uncharacterized protein</fullName>
    </submittedName>
</protein>
<organism evidence="2 3">
    <name type="scientific">Sideroxydans lithotrophicus (strain ES-1)</name>
    <dbReference type="NCBI Taxonomy" id="580332"/>
    <lineage>
        <taxon>Bacteria</taxon>
        <taxon>Pseudomonadati</taxon>
        <taxon>Pseudomonadota</taxon>
        <taxon>Betaproteobacteria</taxon>
        <taxon>Nitrosomonadales</taxon>
        <taxon>Gallionellaceae</taxon>
        <taxon>Sideroxydans</taxon>
    </lineage>
</organism>
<keyword evidence="3" id="KW-1185">Reference proteome</keyword>
<reference evidence="2 3" key="1">
    <citation type="submission" date="2010-03" db="EMBL/GenBank/DDBJ databases">
        <title>Complete sequence of Sideroxydans lithotrophicus ES-1.</title>
        <authorList>
            <consortium name="US DOE Joint Genome Institute"/>
            <person name="Lucas S."/>
            <person name="Copeland A."/>
            <person name="Lapidus A."/>
            <person name="Cheng J.-F."/>
            <person name="Bruce D."/>
            <person name="Goodwin L."/>
            <person name="Pitluck S."/>
            <person name="Munk A.C."/>
            <person name="Detter J.C."/>
            <person name="Han C."/>
            <person name="Tapia R."/>
            <person name="Larimer F."/>
            <person name="Land M."/>
            <person name="Hauser L."/>
            <person name="Kyrpides N."/>
            <person name="Ivanova N."/>
            <person name="Emerson D."/>
            <person name="Woyke T."/>
        </authorList>
    </citation>
    <scope>NUCLEOTIDE SEQUENCE [LARGE SCALE GENOMIC DNA]</scope>
    <source>
        <strain evidence="2 3">ES-1</strain>
    </source>
</reference>
<dbReference type="EMBL" id="CP001965">
    <property type="protein sequence ID" value="ADE12196.1"/>
    <property type="molecule type" value="Genomic_DNA"/>
</dbReference>
<dbReference type="AlphaFoldDB" id="D5CTB0"/>
<proteinExistence type="predicted"/>
<dbReference type="KEGG" id="slt:Slit_1967"/>
<dbReference type="HOGENOM" id="CLU_3173185_0_0_4"/>
<feature type="compositionally biased region" description="Polar residues" evidence="1">
    <location>
        <begin position="38"/>
        <end position="47"/>
    </location>
</feature>
<evidence type="ECO:0000313" key="3">
    <source>
        <dbReference type="Proteomes" id="UP000001625"/>
    </source>
</evidence>
<gene>
    <name evidence="2" type="ordered locus">Slit_1967</name>
</gene>
<evidence type="ECO:0000256" key="1">
    <source>
        <dbReference type="SAM" id="MobiDB-lite"/>
    </source>
</evidence>
<name>D5CTB0_SIDLE</name>